<evidence type="ECO:0000256" key="1">
    <source>
        <dbReference type="ARBA" id="ARBA00022849"/>
    </source>
</evidence>
<comment type="caution">
    <text evidence="3">The sequence shown here is derived from an EMBL/GenBank/DDBJ whole genome shotgun (WGS) entry which is preliminary data.</text>
</comment>
<evidence type="ECO:0000259" key="2">
    <source>
        <dbReference type="SMART" id="SM00226"/>
    </source>
</evidence>
<evidence type="ECO:0000313" key="3">
    <source>
        <dbReference type="EMBL" id="RKQ58798.1"/>
    </source>
</evidence>
<dbReference type="PANTHER" id="PTHR43428">
    <property type="entry name" value="ARSENATE REDUCTASE"/>
    <property type="match status" value="1"/>
</dbReference>
<dbReference type="SMART" id="SM00226">
    <property type="entry name" value="LMWPc"/>
    <property type="match status" value="1"/>
</dbReference>
<accession>A0A495BCV9</accession>
<dbReference type="InterPro" id="IPR023485">
    <property type="entry name" value="Ptyr_pPase"/>
</dbReference>
<dbReference type="AlphaFoldDB" id="A0A495BCV9"/>
<keyword evidence="1" id="KW-0059">Arsenical resistance</keyword>
<dbReference type="Proteomes" id="UP000279384">
    <property type="component" value="Unassembled WGS sequence"/>
</dbReference>
<dbReference type="Pfam" id="PF01451">
    <property type="entry name" value="LMWPc"/>
    <property type="match status" value="1"/>
</dbReference>
<gene>
    <name evidence="3" type="ORF">C8E02_1770</name>
</gene>
<dbReference type="EMBL" id="RBID01000014">
    <property type="protein sequence ID" value="RKQ58798.1"/>
    <property type="molecule type" value="Genomic_DNA"/>
</dbReference>
<protein>
    <submittedName>
        <fullName evidence="3">Arsenate reductase</fullName>
    </submittedName>
</protein>
<dbReference type="Gene3D" id="3.40.50.2300">
    <property type="match status" value="1"/>
</dbReference>
<organism evidence="3 4">
    <name type="scientific">Vogesella indigofera</name>
    <name type="common">Pseudomonas indigofera</name>
    <dbReference type="NCBI Taxonomy" id="45465"/>
    <lineage>
        <taxon>Bacteria</taxon>
        <taxon>Pseudomonadati</taxon>
        <taxon>Pseudomonadota</taxon>
        <taxon>Betaproteobacteria</taxon>
        <taxon>Neisseriales</taxon>
        <taxon>Chromobacteriaceae</taxon>
        <taxon>Vogesella</taxon>
    </lineage>
</organism>
<dbReference type="RefSeq" id="WP_120810465.1">
    <property type="nucleotide sequence ID" value="NZ_RBID01000014.1"/>
</dbReference>
<evidence type="ECO:0000313" key="4">
    <source>
        <dbReference type="Proteomes" id="UP000279384"/>
    </source>
</evidence>
<sequence length="164" mass="17414">MTDKVYNVLILCTGNSARSILGEALINHLGQGRFKGYSAGSQPAGKVNLYALKTLEKHGLDTAGYRSKSWDEFGVAGAPQMDFVFTVCGSAAGETCPLWPGTPLRAHWGLEDPAGVGSNDDEAMAAFAKAYQIIHRRVSRFVALDIAALGEDELKAELAAIGKA</sequence>
<dbReference type="SUPFAM" id="SSF52788">
    <property type="entry name" value="Phosphotyrosine protein phosphatases I"/>
    <property type="match status" value="1"/>
</dbReference>
<dbReference type="InterPro" id="IPR036196">
    <property type="entry name" value="Ptyr_pPase_sf"/>
</dbReference>
<feature type="domain" description="Phosphotyrosine protein phosphatase I" evidence="2">
    <location>
        <begin position="6"/>
        <end position="144"/>
    </location>
</feature>
<reference evidence="3 4" key="1">
    <citation type="submission" date="2018-10" db="EMBL/GenBank/DDBJ databases">
        <title>Genomic Encyclopedia of Type Strains, Phase IV (KMG-IV): sequencing the most valuable type-strain genomes for metagenomic binning, comparative biology and taxonomic classification.</title>
        <authorList>
            <person name="Goeker M."/>
        </authorList>
    </citation>
    <scope>NUCLEOTIDE SEQUENCE [LARGE SCALE GENOMIC DNA]</scope>
    <source>
        <strain evidence="3 4">DSM 3303</strain>
    </source>
</reference>
<dbReference type="CDD" id="cd16345">
    <property type="entry name" value="LMWP_ArsC"/>
    <property type="match status" value="1"/>
</dbReference>
<dbReference type="PANTHER" id="PTHR43428:SF1">
    <property type="entry name" value="ARSENATE REDUCTASE"/>
    <property type="match status" value="1"/>
</dbReference>
<proteinExistence type="predicted"/>
<name>A0A495BCV9_VOGIN</name>
<dbReference type="GO" id="GO:0046685">
    <property type="term" value="P:response to arsenic-containing substance"/>
    <property type="evidence" value="ECO:0007669"/>
    <property type="project" value="UniProtKB-KW"/>
</dbReference>